<dbReference type="AlphaFoldDB" id="A0A8J6H7Y3"/>
<evidence type="ECO:0000256" key="1">
    <source>
        <dbReference type="ARBA" id="ARBA00004613"/>
    </source>
</evidence>
<accession>A0A8J6H7Y3</accession>
<keyword evidence="3" id="KW-0964">Secreted</keyword>
<comment type="subcellular location">
    <subcellularLocation>
        <location evidence="1">Secreted</location>
    </subcellularLocation>
</comment>
<comment type="similarity">
    <text evidence="2 4">Belongs to the AB hydrolase superfamily. Lipase family.</text>
</comment>
<keyword evidence="8" id="KW-1185">Reference proteome</keyword>
<dbReference type="PRINTS" id="PR00821">
    <property type="entry name" value="TAGLIPASE"/>
</dbReference>
<evidence type="ECO:0000259" key="6">
    <source>
        <dbReference type="Pfam" id="PF00151"/>
    </source>
</evidence>
<dbReference type="GO" id="GO:0017171">
    <property type="term" value="F:serine hydrolase activity"/>
    <property type="evidence" value="ECO:0007669"/>
    <property type="project" value="TreeGrafter"/>
</dbReference>
<dbReference type="InterPro" id="IPR013818">
    <property type="entry name" value="Lipase"/>
</dbReference>
<protein>
    <recommendedName>
        <fullName evidence="6">Lipase domain-containing protein</fullName>
    </recommendedName>
</protein>
<dbReference type="InterPro" id="IPR000734">
    <property type="entry name" value="TAG_lipase"/>
</dbReference>
<evidence type="ECO:0000256" key="2">
    <source>
        <dbReference type="ARBA" id="ARBA00010701"/>
    </source>
</evidence>
<evidence type="ECO:0000256" key="4">
    <source>
        <dbReference type="RuleBase" id="RU004262"/>
    </source>
</evidence>
<evidence type="ECO:0000256" key="3">
    <source>
        <dbReference type="ARBA" id="ARBA00022525"/>
    </source>
</evidence>
<name>A0A8J6H7Y3_TENMO</name>
<organism evidence="7 8">
    <name type="scientific">Tenebrio molitor</name>
    <name type="common">Yellow mealworm beetle</name>
    <dbReference type="NCBI Taxonomy" id="7067"/>
    <lineage>
        <taxon>Eukaryota</taxon>
        <taxon>Metazoa</taxon>
        <taxon>Ecdysozoa</taxon>
        <taxon>Arthropoda</taxon>
        <taxon>Hexapoda</taxon>
        <taxon>Insecta</taxon>
        <taxon>Pterygota</taxon>
        <taxon>Neoptera</taxon>
        <taxon>Endopterygota</taxon>
        <taxon>Coleoptera</taxon>
        <taxon>Polyphaga</taxon>
        <taxon>Cucujiformia</taxon>
        <taxon>Tenebrionidae</taxon>
        <taxon>Tenebrio</taxon>
    </lineage>
</organism>
<feature type="signal peptide" evidence="5">
    <location>
        <begin position="1"/>
        <end position="18"/>
    </location>
</feature>
<evidence type="ECO:0000313" key="8">
    <source>
        <dbReference type="Proteomes" id="UP000719412"/>
    </source>
</evidence>
<dbReference type="GO" id="GO:0016042">
    <property type="term" value="P:lipid catabolic process"/>
    <property type="evidence" value="ECO:0007669"/>
    <property type="project" value="TreeGrafter"/>
</dbReference>
<dbReference type="Proteomes" id="UP000719412">
    <property type="component" value="Unassembled WGS sequence"/>
</dbReference>
<dbReference type="PANTHER" id="PTHR11610:SF173">
    <property type="entry name" value="LIPASE DOMAIN-CONTAINING PROTEIN-RELATED"/>
    <property type="match status" value="1"/>
</dbReference>
<gene>
    <name evidence="7" type="ORF">GEV33_013257</name>
</gene>
<dbReference type="GO" id="GO:0005615">
    <property type="term" value="C:extracellular space"/>
    <property type="evidence" value="ECO:0007669"/>
    <property type="project" value="TreeGrafter"/>
</dbReference>
<dbReference type="EMBL" id="JABDTM020028079">
    <property type="protein sequence ID" value="KAH0809532.1"/>
    <property type="molecule type" value="Genomic_DNA"/>
</dbReference>
<dbReference type="InterPro" id="IPR029058">
    <property type="entry name" value="AB_hydrolase_fold"/>
</dbReference>
<dbReference type="Pfam" id="PF00151">
    <property type="entry name" value="Lipase"/>
    <property type="match status" value="1"/>
</dbReference>
<evidence type="ECO:0000313" key="7">
    <source>
        <dbReference type="EMBL" id="KAH0809532.1"/>
    </source>
</evidence>
<keyword evidence="5" id="KW-0732">Signal</keyword>
<feature type="chain" id="PRO_5035307964" description="Lipase domain-containing protein" evidence="5">
    <location>
        <begin position="19"/>
        <end position="305"/>
    </location>
</feature>
<dbReference type="SUPFAM" id="SSF53474">
    <property type="entry name" value="alpha/beta-Hydrolases"/>
    <property type="match status" value="1"/>
</dbReference>
<reference evidence="7" key="1">
    <citation type="journal article" date="2020" name="J Insects Food Feed">
        <title>The yellow mealworm (Tenebrio molitor) genome: a resource for the emerging insects as food and feed industry.</title>
        <authorList>
            <person name="Eriksson T."/>
            <person name="Andere A."/>
            <person name="Kelstrup H."/>
            <person name="Emery V."/>
            <person name="Picard C."/>
        </authorList>
    </citation>
    <scope>NUCLEOTIDE SEQUENCE</scope>
    <source>
        <strain evidence="7">Stoneville</strain>
        <tissue evidence="7">Whole head</tissue>
    </source>
</reference>
<sequence length="305" mass="33665">MKLLVSILSLGLVPNVFGIWHRSDVTFYLFTESDRKNGVRLQETNLTIDEKAPVVFLIHGWYEHRLLSWYENLKNAFLSQPGKPSVIQVDWSKPATQFYPTAVSDCSKIGKIIADLIINLMGNHGVPARNVHLCGHSLGGHIAGFAGKFVQKGTSQKLARITALDPAGVLFQGIFTTDARRLSRNDADVVVVLHTDVLKFGYSASCGSVDVYANLGDLVQPGCPDAAGGSWYSCSHQRSHQFFIDALEHPGTLVATRCWSLVAYKFGWCSGNRKVDLGGEIDVQDDGDYYLTTRFKKPYGLGARR</sequence>
<dbReference type="PANTHER" id="PTHR11610">
    <property type="entry name" value="LIPASE"/>
    <property type="match status" value="1"/>
</dbReference>
<dbReference type="GO" id="GO:0016298">
    <property type="term" value="F:lipase activity"/>
    <property type="evidence" value="ECO:0007669"/>
    <property type="project" value="InterPro"/>
</dbReference>
<comment type="caution">
    <text evidence="7">The sequence shown here is derived from an EMBL/GenBank/DDBJ whole genome shotgun (WGS) entry which is preliminary data.</text>
</comment>
<evidence type="ECO:0000256" key="5">
    <source>
        <dbReference type="SAM" id="SignalP"/>
    </source>
</evidence>
<proteinExistence type="inferred from homology"/>
<reference evidence="7" key="2">
    <citation type="submission" date="2021-08" db="EMBL/GenBank/DDBJ databases">
        <authorList>
            <person name="Eriksson T."/>
        </authorList>
    </citation>
    <scope>NUCLEOTIDE SEQUENCE</scope>
    <source>
        <strain evidence="7">Stoneville</strain>
        <tissue evidence="7">Whole head</tissue>
    </source>
</reference>
<dbReference type="Gene3D" id="3.40.50.1820">
    <property type="entry name" value="alpha/beta hydrolase"/>
    <property type="match status" value="1"/>
</dbReference>
<feature type="domain" description="Lipase" evidence="6">
    <location>
        <begin position="22"/>
        <end position="299"/>
    </location>
</feature>